<sequence length="563" mass="58873">MFGGVVLGSASASVTGGRARGGSVGSRSSCAASFGGILSTGAGERAHGRRHGSLERLPKESYAEALREQIAGHAARGGTAGQREPAPEQDPFVGSAAAAKRATPSAAQEKDARQVYASALREQIALRDAHRAADGARGRLASPMQALGCDASLADSAGAPPRGKRCLPPPMPSRESYAAALEEQIAAREATRQANASSPPMATPGPSAVMLSEPEKATGRRMVGPVDSHDKGAYASELREQMLVRSMRSAADRAASQEPPHGGLEAVLTGADWQLRGKRQAMQMPATSKESYTQALQEQMADREAQRAAKAFHLQAPDSAALPPERLTKGKRQAASSEPPPSREAYAAALQDQMKEHRMRRAAQLAEDFTSGGSVFGGAAIREASPAARGRRHSSHIELPSKQALGSALREQMAERPAPRAGGSLEHHQDQTAGLPPRAPSSCSRPLEATYDPAMQEPARRQQEALETTAVPAEGSAPGGGREALNASTRLGRSGACVIANATAGGAGFSTTEARRIRFADECTGAADGNERTLAAREVDERAEELRRLLDDGGARPGLPVYP</sequence>
<proteinExistence type="predicted"/>
<protein>
    <submittedName>
        <fullName evidence="2">Uncharacterized protein</fullName>
    </submittedName>
</protein>
<dbReference type="AlphaFoldDB" id="A0A7S4PUA7"/>
<gene>
    <name evidence="2" type="ORF">AMON00008_LOCUS2396</name>
</gene>
<accession>A0A7S4PUA7</accession>
<feature type="region of interest" description="Disordered" evidence="1">
    <location>
        <begin position="39"/>
        <end position="58"/>
    </location>
</feature>
<feature type="region of interest" description="Disordered" evidence="1">
    <location>
        <begin position="1"/>
        <end position="30"/>
    </location>
</feature>
<reference evidence="2" key="1">
    <citation type="submission" date="2021-01" db="EMBL/GenBank/DDBJ databases">
        <authorList>
            <person name="Corre E."/>
            <person name="Pelletier E."/>
            <person name="Niang G."/>
            <person name="Scheremetjew M."/>
            <person name="Finn R."/>
            <person name="Kale V."/>
            <person name="Holt S."/>
            <person name="Cochrane G."/>
            <person name="Meng A."/>
            <person name="Brown T."/>
            <person name="Cohen L."/>
        </authorList>
    </citation>
    <scope>NUCLEOTIDE SEQUENCE</scope>
    <source>
        <strain evidence="2">CCMP3105</strain>
    </source>
</reference>
<feature type="region of interest" description="Disordered" evidence="1">
    <location>
        <begin position="152"/>
        <end position="233"/>
    </location>
</feature>
<evidence type="ECO:0000256" key="1">
    <source>
        <dbReference type="SAM" id="MobiDB-lite"/>
    </source>
</evidence>
<evidence type="ECO:0000313" key="2">
    <source>
        <dbReference type="EMBL" id="CAE4562777.1"/>
    </source>
</evidence>
<feature type="region of interest" description="Disordered" evidence="1">
    <location>
        <begin position="70"/>
        <end position="113"/>
    </location>
</feature>
<dbReference type="EMBL" id="HBNR01003381">
    <property type="protein sequence ID" value="CAE4562777.1"/>
    <property type="molecule type" value="Transcribed_RNA"/>
</dbReference>
<feature type="compositionally biased region" description="Low complexity" evidence="1">
    <location>
        <begin position="247"/>
        <end position="256"/>
    </location>
</feature>
<feature type="compositionally biased region" description="Low complexity" evidence="1">
    <location>
        <begin position="96"/>
        <end position="107"/>
    </location>
</feature>
<organism evidence="2">
    <name type="scientific">Alexandrium monilatum</name>
    <dbReference type="NCBI Taxonomy" id="311494"/>
    <lineage>
        <taxon>Eukaryota</taxon>
        <taxon>Sar</taxon>
        <taxon>Alveolata</taxon>
        <taxon>Dinophyceae</taxon>
        <taxon>Gonyaulacales</taxon>
        <taxon>Pyrocystaceae</taxon>
        <taxon>Alexandrium</taxon>
    </lineage>
</organism>
<feature type="region of interest" description="Disordered" evidence="1">
    <location>
        <begin position="247"/>
        <end position="486"/>
    </location>
</feature>
<feature type="compositionally biased region" description="Low complexity" evidence="1">
    <location>
        <begin position="8"/>
        <end position="17"/>
    </location>
</feature>
<name>A0A7S4PUA7_9DINO</name>
<feature type="compositionally biased region" description="Polar residues" evidence="1">
    <location>
        <begin position="285"/>
        <end position="297"/>
    </location>
</feature>